<sequence>MDGRQDPFESDDMALSGPPDMAQEAFDAALLQSALSLAGNEGWHRFSLVDAAREAGLPVETVRRRYPVKALLLLQLGRLADASALRDDGDGGTLREYLFDLIMRRFDIFQEYREGVRAVLQAVPYDPALAAFLAGTTLDSMKWLAEAAGIDCTGFGGVMRINALAAVWAHAMRAWEKDESPDLAATMAALDTALDRAERYGILKPSARRKMDEALNNTGLPDHDLELES</sequence>
<reference evidence="1 2" key="1">
    <citation type="journal article" date="2015" name="Appl. Microbiol. Biotechnol.">
        <title>The consequence of an additional NADH dehydrogenase paralog on the growth of Gluconobacter oxydans DSM3504.</title>
        <authorList>
            <person name="Kostner D."/>
            <person name="Luchterhand B."/>
            <person name="Junker A."/>
            <person name="Volland S."/>
            <person name="Daniel R."/>
            <person name="Buchs J."/>
            <person name="Liebl W."/>
            <person name="Ehrenreich A."/>
        </authorList>
    </citation>
    <scope>NUCLEOTIDE SEQUENCE [LARGE SCALE GENOMIC DNA]</scope>
    <source>
        <strain evidence="1">DSM 3504</strain>
    </source>
</reference>
<evidence type="ECO:0000313" key="2">
    <source>
        <dbReference type="Proteomes" id="UP000031656"/>
    </source>
</evidence>
<dbReference type="KEGG" id="goy:GLS_c11990"/>
<organism evidence="1 2">
    <name type="scientific">Gluconobacter oxydans DSM 3504</name>
    <dbReference type="NCBI Taxonomy" id="1288313"/>
    <lineage>
        <taxon>Bacteria</taxon>
        <taxon>Pseudomonadati</taxon>
        <taxon>Pseudomonadota</taxon>
        <taxon>Alphaproteobacteria</taxon>
        <taxon>Acetobacterales</taxon>
        <taxon>Acetobacteraceae</taxon>
        <taxon>Gluconobacter</taxon>
    </lineage>
</organism>
<accession>A0A067Z4S2</accession>
<proteinExistence type="predicted"/>
<evidence type="ECO:0000313" key="1">
    <source>
        <dbReference type="EMBL" id="AHK71102.1"/>
    </source>
</evidence>
<protein>
    <submittedName>
        <fullName evidence="1">Putative TetR family transcriptional regulator</fullName>
    </submittedName>
</protein>
<dbReference type="GeneID" id="56905434"/>
<name>A0A067Z4S2_GLUOY</name>
<dbReference type="Gene3D" id="1.10.357.10">
    <property type="entry name" value="Tetracycline Repressor, domain 2"/>
    <property type="match status" value="1"/>
</dbReference>
<dbReference type="RefSeq" id="WP_041111573.1">
    <property type="nucleotide sequence ID" value="NZ_CP004373.1"/>
</dbReference>
<gene>
    <name evidence="1" type="ORF">GLS_c11990</name>
</gene>
<dbReference type="HOGENOM" id="CLU_085682_1_0_5"/>
<dbReference type="AlphaFoldDB" id="A0A067Z4S2"/>
<dbReference type="Proteomes" id="UP000031656">
    <property type="component" value="Chromosome"/>
</dbReference>
<dbReference type="EMBL" id="CP004373">
    <property type="protein sequence ID" value="AHK71102.1"/>
    <property type="molecule type" value="Genomic_DNA"/>
</dbReference>